<dbReference type="PANTHER" id="PTHR30146">
    <property type="entry name" value="LACI-RELATED TRANSCRIPTIONAL REPRESSOR"/>
    <property type="match status" value="1"/>
</dbReference>
<proteinExistence type="predicted"/>
<dbReference type="CDD" id="cd01392">
    <property type="entry name" value="HTH_LacI"/>
    <property type="match status" value="1"/>
</dbReference>
<accession>A0A2T6KRR5</accession>
<dbReference type="GO" id="GO:0000976">
    <property type="term" value="F:transcription cis-regulatory region binding"/>
    <property type="evidence" value="ECO:0007669"/>
    <property type="project" value="TreeGrafter"/>
</dbReference>
<dbReference type="Pfam" id="PF00356">
    <property type="entry name" value="LacI"/>
    <property type="match status" value="1"/>
</dbReference>
<comment type="caution">
    <text evidence="5">The sequence shown here is derived from an EMBL/GenBank/DDBJ whole genome shotgun (WGS) entry which is preliminary data.</text>
</comment>
<dbReference type="Pfam" id="PF13377">
    <property type="entry name" value="Peripla_BP_3"/>
    <property type="match status" value="1"/>
</dbReference>
<evidence type="ECO:0000256" key="2">
    <source>
        <dbReference type="ARBA" id="ARBA00023125"/>
    </source>
</evidence>
<dbReference type="SMART" id="SM00354">
    <property type="entry name" value="HTH_LACI"/>
    <property type="match status" value="1"/>
</dbReference>
<dbReference type="EMBL" id="QBUD01000001">
    <property type="protein sequence ID" value="PUB19252.1"/>
    <property type="molecule type" value="Genomic_DNA"/>
</dbReference>
<name>A0A2T6KRR5_9RHOB</name>
<dbReference type="SUPFAM" id="SSF53822">
    <property type="entry name" value="Periplasmic binding protein-like I"/>
    <property type="match status" value="1"/>
</dbReference>
<keyword evidence="3" id="KW-0804">Transcription</keyword>
<dbReference type="InterPro" id="IPR000843">
    <property type="entry name" value="HTH_LacI"/>
</dbReference>
<evidence type="ECO:0000259" key="4">
    <source>
        <dbReference type="PROSITE" id="PS50932"/>
    </source>
</evidence>
<keyword evidence="2" id="KW-0238">DNA-binding</keyword>
<feature type="domain" description="HTH lacI-type" evidence="4">
    <location>
        <begin position="1"/>
        <end position="55"/>
    </location>
</feature>
<dbReference type="CDD" id="cd20010">
    <property type="entry name" value="PBP1_AglR-like"/>
    <property type="match status" value="1"/>
</dbReference>
<dbReference type="SUPFAM" id="SSF47413">
    <property type="entry name" value="lambda repressor-like DNA-binding domains"/>
    <property type="match status" value="1"/>
</dbReference>
<dbReference type="RefSeq" id="WP_108385159.1">
    <property type="nucleotide sequence ID" value="NZ_QBUD01000001.1"/>
</dbReference>
<gene>
    <name evidence="5" type="ORF">C8N45_101847</name>
</gene>
<evidence type="ECO:0000256" key="1">
    <source>
        <dbReference type="ARBA" id="ARBA00023015"/>
    </source>
</evidence>
<evidence type="ECO:0000313" key="6">
    <source>
        <dbReference type="Proteomes" id="UP000244523"/>
    </source>
</evidence>
<dbReference type="OrthoDB" id="234496at2"/>
<dbReference type="InterPro" id="IPR028082">
    <property type="entry name" value="Peripla_BP_I"/>
</dbReference>
<reference evidence="5 6" key="1">
    <citation type="submission" date="2018-04" db="EMBL/GenBank/DDBJ databases">
        <title>Genomic Encyclopedia of Archaeal and Bacterial Type Strains, Phase II (KMG-II): from individual species to whole genera.</title>
        <authorList>
            <person name="Goeker M."/>
        </authorList>
    </citation>
    <scope>NUCLEOTIDE SEQUENCE [LARGE SCALE GENOMIC DNA]</scope>
    <source>
        <strain evidence="5 6">DSM 29955</strain>
    </source>
</reference>
<keyword evidence="1" id="KW-0805">Transcription regulation</keyword>
<dbReference type="InterPro" id="IPR046335">
    <property type="entry name" value="LacI/GalR-like_sensor"/>
</dbReference>
<protein>
    <submittedName>
        <fullName evidence="5">LacI family transcriptional regulator</fullName>
    </submittedName>
</protein>
<dbReference type="Gene3D" id="3.40.50.2300">
    <property type="match status" value="2"/>
</dbReference>
<organism evidence="5 6">
    <name type="scientific">Yoonia sediminilitoris</name>
    <dbReference type="NCBI Taxonomy" id="1286148"/>
    <lineage>
        <taxon>Bacteria</taxon>
        <taxon>Pseudomonadati</taxon>
        <taxon>Pseudomonadota</taxon>
        <taxon>Alphaproteobacteria</taxon>
        <taxon>Rhodobacterales</taxon>
        <taxon>Paracoccaceae</taxon>
        <taxon>Yoonia</taxon>
    </lineage>
</organism>
<dbReference type="GO" id="GO:0003700">
    <property type="term" value="F:DNA-binding transcription factor activity"/>
    <property type="evidence" value="ECO:0007669"/>
    <property type="project" value="TreeGrafter"/>
</dbReference>
<dbReference type="Proteomes" id="UP000244523">
    <property type="component" value="Unassembled WGS sequence"/>
</dbReference>
<keyword evidence="6" id="KW-1185">Reference proteome</keyword>
<evidence type="ECO:0000256" key="3">
    <source>
        <dbReference type="ARBA" id="ARBA00023163"/>
    </source>
</evidence>
<dbReference type="Gene3D" id="1.10.260.40">
    <property type="entry name" value="lambda repressor-like DNA-binding domains"/>
    <property type="match status" value="1"/>
</dbReference>
<evidence type="ECO:0000313" key="5">
    <source>
        <dbReference type="EMBL" id="PUB19252.1"/>
    </source>
</evidence>
<dbReference type="InterPro" id="IPR010982">
    <property type="entry name" value="Lambda_DNA-bd_dom_sf"/>
</dbReference>
<dbReference type="AlphaFoldDB" id="A0A2T6KRR5"/>
<dbReference type="PROSITE" id="PS50932">
    <property type="entry name" value="HTH_LACI_2"/>
    <property type="match status" value="1"/>
</dbReference>
<sequence length="343" mass="37604">MNLKELSQKLGLSQTTVSRALNGYPEVSAATRKRVQEAAKASNYRPSTRAKGLATGKALTIGHVIPVSSKHEIVNPVFGDFIAGASETYARNGYEMLLSIVDDAQEEQIYRGMKSRQSVDGVIVHGPKMNDLRIGLLSDLGLPFAVHGRASGCDIPYTWLDMNNRQAFERATRYLLELGHRRIGLINGLEEMDFAYRRRNGYIAAHRSYGIATDPQLMRSDEMTEAFGYESSRDMLRQANPPTAIIVSSLICALGARRAVEEHGLTMGKDVSIVSHDDVFSYLQNGNATPIFTATRSSVRDAGRQLAEMLLNVIRNPTAPPRTVLLDAELVIGGSTGPAPRKD</sequence>
<dbReference type="PANTHER" id="PTHR30146:SF109">
    <property type="entry name" value="HTH-TYPE TRANSCRIPTIONAL REGULATOR GALS"/>
    <property type="match status" value="1"/>
</dbReference>